<evidence type="ECO:0000313" key="1">
    <source>
        <dbReference type="EMBL" id="MBS0126433.1"/>
    </source>
</evidence>
<accession>A0A8J7WJY0</accession>
<organism evidence="1 2">
    <name type="scientific">Thetidibacter halocola</name>
    <dbReference type="NCBI Taxonomy" id="2827239"/>
    <lineage>
        <taxon>Bacteria</taxon>
        <taxon>Pseudomonadati</taxon>
        <taxon>Pseudomonadota</taxon>
        <taxon>Alphaproteobacteria</taxon>
        <taxon>Rhodobacterales</taxon>
        <taxon>Roseobacteraceae</taxon>
        <taxon>Thetidibacter</taxon>
    </lineage>
</organism>
<evidence type="ECO:0008006" key="3">
    <source>
        <dbReference type="Google" id="ProtNLM"/>
    </source>
</evidence>
<comment type="caution">
    <text evidence="1">The sequence shown here is derived from an EMBL/GenBank/DDBJ whole genome shotgun (WGS) entry which is preliminary data.</text>
</comment>
<dbReference type="AlphaFoldDB" id="A0A8J7WJY0"/>
<name>A0A8J7WJY0_9RHOB</name>
<keyword evidence="2" id="KW-1185">Reference proteome</keyword>
<dbReference type="EMBL" id="JAGTUU010000009">
    <property type="protein sequence ID" value="MBS0126433.1"/>
    <property type="molecule type" value="Genomic_DNA"/>
</dbReference>
<dbReference type="RefSeq" id="WP_212538393.1">
    <property type="nucleotide sequence ID" value="NZ_JAGTUU010000009.1"/>
</dbReference>
<protein>
    <recommendedName>
        <fullName evidence="3">Glycosyl transferase</fullName>
    </recommendedName>
</protein>
<proteinExistence type="predicted"/>
<reference evidence="1" key="1">
    <citation type="submission" date="2021-04" db="EMBL/GenBank/DDBJ databases">
        <authorList>
            <person name="Yoon J."/>
        </authorList>
    </citation>
    <scope>NUCLEOTIDE SEQUENCE</scope>
    <source>
        <strain evidence="1">KMU-90</strain>
    </source>
</reference>
<dbReference type="Proteomes" id="UP000681356">
    <property type="component" value="Unassembled WGS sequence"/>
</dbReference>
<sequence length="314" mass="34640">MDRRVSSIVFLLGLHMRGIRKKSIQLQSILKKVRRLTICCLPSVRGAMKYGTPPLDLATLSLAGSGLARRPRVAVTHQQPFFLTCFGSERCGTPEIAAAIERGGILDAMVLRCALPYGPRGIKPFIKAELFLQNGLMNAVRLRFLDRARAVLNCDIDELVMDARGSIFDRAVHSRFGLVAFPGCWALRAPGASGLPSHAGHSHRDDPPQSCPTKWCIVPSGPSRGLQWRAHQLERLPLPRLFAPRDAWFWHLYGLTTGWKRIEATRVRSCLVPEPALTQAMAAAGLTERQAPSWLQGACNPCAGLPLLSIRRSE</sequence>
<evidence type="ECO:0000313" key="2">
    <source>
        <dbReference type="Proteomes" id="UP000681356"/>
    </source>
</evidence>
<gene>
    <name evidence="1" type="ORF">KB874_20310</name>
</gene>